<reference evidence="11" key="2">
    <citation type="journal article" date="2023" name="BMC Genomics">
        <title>Pest status, molecular evolution, and epigenetic factors derived from the genome assembly of Frankliniella fusca, a thysanopteran phytovirus vector.</title>
        <authorList>
            <person name="Catto M.A."/>
            <person name="Labadie P.E."/>
            <person name="Jacobson A.L."/>
            <person name="Kennedy G.G."/>
            <person name="Srinivasan R."/>
            <person name="Hunt B.G."/>
        </authorList>
    </citation>
    <scope>NUCLEOTIDE SEQUENCE</scope>
    <source>
        <strain evidence="11">PL_HMW_Pooled</strain>
    </source>
</reference>
<name>A0AAE1H177_9NEOP</name>
<evidence type="ECO:0000256" key="3">
    <source>
        <dbReference type="ARBA" id="ARBA00022771"/>
    </source>
</evidence>
<feature type="domain" description="C2H2-type" evidence="9">
    <location>
        <begin position="431"/>
        <end position="458"/>
    </location>
</feature>
<feature type="region of interest" description="Disordered" evidence="8">
    <location>
        <begin position="240"/>
        <end position="265"/>
    </location>
</feature>
<dbReference type="PROSITE" id="PS51915">
    <property type="entry name" value="ZAD"/>
    <property type="match status" value="1"/>
</dbReference>
<evidence type="ECO:0000256" key="7">
    <source>
        <dbReference type="SAM" id="Coils"/>
    </source>
</evidence>
<feature type="domain" description="C2H2-type" evidence="9">
    <location>
        <begin position="571"/>
        <end position="598"/>
    </location>
</feature>
<dbReference type="SUPFAM" id="SSF57667">
    <property type="entry name" value="beta-beta-alpha zinc fingers"/>
    <property type="match status" value="4"/>
</dbReference>
<dbReference type="GO" id="GO:0005634">
    <property type="term" value="C:nucleus"/>
    <property type="evidence" value="ECO:0007669"/>
    <property type="project" value="InterPro"/>
</dbReference>
<dbReference type="SMART" id="SM00868">
    <property type="entry name" value="zf-AD"/>
    <property type="match status" value="1"/>
</dbReference>
<feature type="region of interest" description="Disordered" evidence="8">
    <location>
        <begin position="124"/>
        <end position="160"/>
    </location>
</feature>
<feature type="binding site" evidence="6">
    <location>
        <position position="24"/>
    </location>
    <ligand>
        <name>Zn(2+)</name>
        <dbReference type="ChEBI" id="CHEBI:29105"/>
    </ligand>
</feature>
<keyword evidence="2 6" id="KW-0479">Metal-binding</keyword>
<dbReference type="PROSITE" id="PS00028">
    <property type="entry name" value="ZINC_FINGER_C2H2_1"/>
    <property type="match status" value="7"/>
</dbReference>
<dbReference type="SUPFAM" id="SSF57716">
    <property type="entry name" value="Glucocorticoid receptor-like (DNA-binding domain)"/>
    <property type="match status" value="1"/>
</dbReference>
<feature type="binding site" evidence="6">
    <location>
        <position position="70"/>
    </location>
    <ligand>
        <name>Zn(2+)</name>
        <dbReference type="ChEBI" id="CHEBI:29105"/>
    </ligand>
</feature>
<evidence type="ECO:0000313" key="12">
    <source>
        <dbReference type="Proteomes" id="UP001219518"/>
    </source>
</evidence>
<proteinExistence type="predicted"/>
<dbReference type="GO" id="GO:0005739">
    <property type="term" value="C:mitochondrion"/>
    <property type="evidence" value="ECO:0007669"/>
    <property type="project" value="UniProtKB-SubCell"/>
</dbReference>
<dbReference type="PROSITE" id="PS50157">
    <property type="entry name" value="ZINC_FINGER_C2H2_2"/>
    <property type="match status" value="7"/>
</dbReference>
<feature type="domain" description="C2H2-type" evidence="9">
    <location>
        <begin position="491"/>
        <end position="519"/>
    </location>
</feature>
<dbReference type="Proteomes" id="UP001219518">
    <property type="component" value="Unassembled WGS sequence"/>
</dbReference>
<dbReference type="PANTHER" id="PTHR21393">
    <property type="entry name" value="MITOCHONDRIAL 28S RIBOSOMAL PROTEIN S27"/>
    <property type="match status" value="1"/>
</dbReference>
<keyword evidence="3 5" id="KW-0863">Zinc-finger</keyword>
<dbReference type="InterPro" id="IPR019266">
    <property type="entry name" value="Ribosomal_mS27"/>
</dbReference>
<feature type="region of interest" description="Disordered" evidence="8">
    <location>
        <begin position="200"/>
        <end position="225"/>
    </location>
</feature>
<dbReference type="Pfam" id="PF10037">
    <property type="entry name" value="MRP-S27"/>
    <property type="match status" value="1"/>
</dbReference>
<keyword evidence="12" id="KW-1185">Reference proteome</keyword>
<dbReference type="GO" id="GO:0008270">
    <property type="term" value="F:zinc ion binding"/>
    <property type="evidence" value="ECO:0007669"/>
    <property type="project" value="UniProtKB-UniRule"/>
</dbReference>
<dbReference type="Gene3D" id="3.40.1800.20">
    <property type="match status" value="1"/>
</dbReference>
<feature type="compositionally biased region" description="Low complexity" evidence="8">
    <location>
        <begin position="200"/>
        <end position="211"/>
    </location>
</feature>
<sequence>MALDEEAPKQFLTRLNSILPPFTCRLCLFRNKDNTEIVGSSSKATNLINKISRHLSFQMSALSENPTWICKFCKESVESFDVFSCTVLQIQEHLSSLLAAKKNESCDPILIDTDTIEATIGFKRGKKAQQRKGTKRSTSSVVIKTNSSKAGHEVSDPLCSTSNGNEVWKRNCDNNVKPNQNPDEGTGCINNVIKTESVDSSSISESNLDINSTHKTSKDDDLSSLEDQDWVGQEFSFEMDSDDDRTWKPSDFSRSKQSKRKKMNPQMVKSVDDILENSVLFENECNVPESDKKKAKIRITATHGTEPKPKTPPGLRKMLRVEMHTKFVEFYGITCDVCVKKFRDNALPEEPPKYSSFDGLCEHMQKEHNERGYVKCCNSTMRDRKRAERHMLLHTQPGSIFKCNICGKQLSSHQSFRSHILLHLPDSERPYQCNQCERGFVTKTDLSNHERQHLPEEQRYSSTCDICGSRFCYDAALALHKQRVHENYRPHLCDLCPKSFKTRSDLDRHKEQIHGNVKREQCLEFKGPSILKTHMRQHKGQVYKCQFCDKTYSVRSSWKAHLVNHSDEKPHKCPVCEKCFKLPGTLKMHLNQHTGDLPYGCQFCPKRFASSGNYYTHRKRMHREQLEQIKAEAEAARANGLPPPISLPPARTESISEAIARTKVAVAAKEKDVSVESNENTTLNLTKASLAAAPVVSTSCSSTNSICVAVCTAKTYPVKITKARKPNSNSSMPLAVSSLNSGNTPIHILPSLKHDSAPEIKILRIVSPDGSSKLVFVKQEQFETDKPQSKNILGTKTENVELRGDLLPENVEPASVVTEASVLLIMSSLGFVTNRCLVLSRTAYLKTIKRTFLSDAYQCREAWNRRLESPIMKKVNLQTLYREIDFHYSESGKISAIDADIFFNANTKKDYMEDVEDVARKLRRTSDTSNTFPSSHHAITRTLLDSGKDEILLKILNDRLTYGIYPDNFCLNLLMDSFLKQKKYAAAARVAVLPMLQEDWENPLTTSLSIYSCHMYVKNSDQPWYFEGEYVPPPPEPKEVVKIRIQFLKHDYFDNHFDIKDPMTLVGKTLSMFSTKVGGSEEFANSYSLLGLTLQQKWDHLTEMSKELVSGKRPVHREILEVAEKFMEVKKVDETISEQKIPAKPAKPDPAQEAKEARLKAEQEAKLQASEAIRGLQAFAIDTDLLSETMSLVKDKVKQLETKHIEEQKQLYSKWEDDRLSALRAHQEELRKEEALQRISQQKEELTQKEREIFFFDIEDKLDLMIEEKELALSQMDKKVSKAKEDKAVKDAEYVPPEVFKRAQ</sequence>
<dbReference type="InterPro" id="IPR013087">
    <property type="entry name" value="Znf_C2H2_type"/>
</dbReference>
<dbReference type="PANTHER" id="PTHR21393:SF0">
    <property type="entry name" value="SMALL RIBOSOMAL SUBUNIT PROTEIN MS27"/>
    <property type="match status" value="1"/>
</dbReference>
<feature type="domain" description="C2H2-type" evidence="9">
    <location>
        <begin position="599"/>
        <end position="627"/>
    </location>
</feature>
<feature type="domain" description="ZAD" evidence="10">
    <location>
        <begin position="22"/>
        <end position="97"/>
    </location>
</feature>
<evidence type="ECO:0000256" key="1">
    <source>
        <dbReference type="ARBA" id="ARBA00004173"/>
    </source>
</evidence>
<dbReference type="Pfam" id="PF00096">
    <property type="entry name" value="zf-C2H2"/>
    <property type="match status" value="3"/>
</dbReference>
<feature type="domain" description="C2H2-type" evidence="9">
    <location>
        <begin position="462"/>
        <end position="490"/>
    </location>
</feature>
<dbReference type="FunFam" id="3.30.160.60:FF:000065">
    <property type="entry name" value="B-cell CLL/lymphoma 6, member B"/>
    <property type="match status" value="1"/>
</dbReference>
<protein>
    <submittedName>
        <fullName evidence="11">Zinc finger protein 322</fullName>
    </submittedName>
</protein>
<dbReference type="InterPro" id="IPR036236">
    <property type="entry name" value="Znf_C2H2_sf"/>
</dbReference>
<reference evidence="11" key="1">
    <citation type="submission" date="2021-07" db="EMBL/GenBank/DDBJ databases">
        <authorList>
            <person name="Catto M.A."/>
            <person name="Jacobson A."/>
            <person name="Kennedy G."/>
            <person name="Labadie P."/>
            <person name="Hunt B.G."/>
            <person name="Srinivasan R."/>
        </authorList>
    </citation>
    <scope>NUCLEOTIDE SEQUENCE</scope>
    <source>
        <strain evidence="11">PL_HMW_Pooled</strain>
        <tissue evidence="11">Head</tissue>
    </source>
</reference>
<dbReference type="EMBL" id="JAHWGI010000295">
    <property type="protein sequence ID" value="KAK3912628.1"/>
    <property type="molecule type" value="Genomic_DNA"/>
</dbReference>
<dbReference type="Pfam" id="PF07776">
    <property type="entry name" value="zf-AD"/>
    <property type="match status" value="1"/>
</dbReference>
<feature type="coiled-coil region" evidence="7">
    <location>
        <begin position="1151"/>
        <end position="1286"/>
    </location>
</feature>
<organism evidence="11 12">
    <name type="scientific">Frankliniella fusca</name>
    <dbReference type="NCBI Taxonomy" id="407009"/>
    <lineage>
        <taxon>Eukaryota</taxon>
        <taxon>Metazoa</taxon>
        <taxon>Ecdysozoa</taxon>
        <taxon>Arthropoda</taxon>
        <taxon>Hexapoda</taxon>
        <taxon>Insecta</taxon>
        <taxon>Pterygota</taxon>
        <taxon>Neoptera</taxon>
        <taxon>Paraneoptera</taxon>
        <taxon>Thysanoptera</taxon>
        <taxon>Terebrantia</taxon>
        <taxon>Thripoidea</taxon>
        <taxon>Thripidae</taxon>
        <taxon>Frankliniella</taxon>
    </lineage>
</organism>
<dbReference type="InterPro" id="IPR034913">
    <property type="entry name" value="mS27/PTCD2"/>
</dbReference>
<evidence type="ECO:0000259" key="9">
    <source>
        <dbReference type="PROSITE" id="PS50157"/>
    </source>
</evidence>
<evidence type="ECO:0000256" key="5">
    <source>
        <dbReference type="PROSITE-ProRule" id="PRU00042"/>
    </source>
</evidence>
<evidence type="ECO:0000256" key="6">
    <source>
        <dbReference type="PROSITE-ProRule" id="PRU01263"/>
    </source>
</evidence>
<evidence type="ECO:0000256" key="8">
    <source>
        <dbReference type="SAM" id="MobiDB-lite"/>
    </source>
</evidence>
<comment type="caution">
    <text evidence="11">The sequence shown here is derived from an EMBL/GenBank/DDBJ whole genome shotgun (WGS) entry which is preliminary data.</text>
</comment>
<evidence type="ECO:0000256" key="4">
    <source>
        <dbReference type="ARBA" id="ARBA00022833"/>
    </source>
</evidence>
<feature type="domain" description="C2H2-type" evidence="9">
    <location>
        <begin position="543"/>
        <end position="570"/>
    </location>
</feature>
<keyword evidence="7" id="KW-0175">Coiled coil</keyword>
<dbReference type="Gene3D" id="3.30.160.60">
    <property type="entry name" value="Classic Zinc Finger"/>
    <property type="match status" value="6"/>
</dbReference>
<gene>
    <name evidence="11" type="ORF">KUF71_022216</name>
</gene>
<evidence type="ECO:0000313" key="11">
    <source>
        <dbReference type="EMBL" id="KAK3912628.1"/>
    </source>
</evidence>
<feature type="binding site" evidence="6">
    <location>
        <position position="73"/>
    </location>
    <ligand>
        <name>Zn(2+)</name>
        <dbReference type="ChEBI" id="CHEBI:29105"/>
    </ligand>
</feature>
<accession>A0AAE1H177</accession>
<dbReference type="FunFam" id="3.30.160.60:FF:000446">
    <property type="entry name" value="Zinc finger protein"/>
    <property type="match status" value="1"/>
</dbReference>
<feature type="compositionally biased region" description="Basic residues" evidence="8">
    <location>
        <begin position="124"/>
        <end position="135"/>
    </location>
</feature>
<dbReference type="SMART" id="SM00355">
    <property type="entry name" value="ZnF_C2H2"/>
    <property type="match status" value="9"/>
</dbReference>
<feature type="compositionally biased region" description="Polar residues" evidence="8">
    <location>
        <begin position="136"/>
        <end position="149"/>
    </location>
</feature>
<evidence type="ECO:0000256" key="2">
    <source>
        <dbReference type="ARBA" id="ARBA00022723"/>
    </source>
</evidence>
<comment type="subcellular location">
    <subcellularLocation>
        <location evidence="1">Mitochondrion</location>
    </subcellularLocation>
</comment>
<feature type="domain" description="C2H2-type" evidence="9">
    <location>
        <begin position="401"/>
        <end position="428"/>
    </location>
</feature>
<dbReference type="InterPro" id="IPR012934">
    <property type="entry name" value="Znf_AD"/>
</dbReference>
<feature type="binding site" evidence="6">
    <location>
        <position position="27"/>
    </location>
    <ligand>
        <name>Zn(2+)</name>
        <dbReference type="ChEBI" id="CHEBI:29105"/>
    </ligand>
</feature>
<feature type="compositionally biased region" description="Basic and acidic residues" evidence="8">
    <location>
        <begin position="244"/>
        <end position="254"/>
    </location>
</feature>
<evidence type="ECO:0000259" key="10">
    <source>
        <dbReference type="PROSITE" id="PS51915"/>
    </source>
</evidence>
<keyword evidence="4 6" id="KW-0862">Zinc</keyword>